<protein>
    <submittedName>
        <fullName evidence="5">NAD(P)-binding protein</fullName>
    </submittedName>
</protein>
<evidence type="ECO:0000256" key="1">
    <source>
        <dbReference type="ARBA" id="ARBA00006484"/>
    </source>
</evidence>
<sequence>MSVTIVTGASKGIGKSIVEILLSNPNAKVIAVARSELDLQKIQDQHGSERVAYIAGDVSEESIAAEAVKLAVSKFGGVNAIIANAGVLAPVAPIDKVSVDDWKRLFDINYYAVIHLVQHSLEQLKKSSGKVVVVSSGASVKSYSGWYAYGGSKAALNHLVLSLAEQEKGISAISIAPGVVDTPMQQDIREKHGGSMSAEGHKRFLDLHKNKELVKPEVPATVLANLALRGWDSSINGKYLRYNDEQLKEYTQ</sequence>
<dbReference type="GO" id="GO:0050664">
    <property type="term" value="F:oxidoreductase activity, acting on NAD(P)H, oxygen as acceptor"/>
    <property type="evidence" value="ECO:0007669"/>
    <property type="project" value="TreeGrafter"/>
</dbReference>
<dbReference type="PRINTS" id="PR00081">
    <property type="entry name" value="GDHRDH"/>
</dbReference>
<dbReference type="InterPro" id="IPR057326">
    <property type="entry name" value="KR_dom"/>
</dbReference>
<evidence type="ECO:0000259" key="4">
    <source>
        <dbReference type="SMART" id="SM00822"/>
    </source>
</evidence>
<accession>A0A1E4SN03</accession>
<dbReference type="STRING" id="984487.A0A1E4SN03"/>
<dbReference type="InterPro" id="IPR036291">
    <property type="entry name" value="NAD(P)-bd_dom_sf"/>
</dbReference>
<keyword evidence="6" id="KW-1185">Reference proteome</keyword>
<evidence type="ECO:0000313" key="5">
    <source>
        <dbReference type="EMBL" id="ODV80900.1"/>
    </source>
</evidence>
<dbReference type="OrthoDB" id="153074at2759"/>
<dbReference type="Pfam" id="PF00106">
    <property type="entry name" value="adh_short"/>
    <property type="match status" value="1"/>
</dbReference>
<dbReference type="EMBL" id="KV453910">
    <property type="protein sequence ID" value="ODV80900.1"/>
    <property type="molecule type" value="Genomic_DNA"/>
</dbReference>
<dbReference type="PANTHER" id="PTHR43008">
    <property type="entry name" value="BENZIL REDUCTASE"/>
    <property type="match status" value="1"/>
</dbReference>
<evidence type="ECO:0000313" key="6">
    <source>
        <dbReference type="Proteomes" id="UP000094285"/>
    </source>
</evidence>
<dbReference type="InterPro" id="IPR002347">
    <property type="entry name" value="SDR_fam"/>
</dbReference>
<dbReference type="SMART" id="SM00822">
    <property type="entry name" value="PKS_KR"/>
    <property type="match status" value="1"/>
</dbReference>
<dbReference type="InterPro" id="IPR020904">
    <property type="entry name" value="Sc_DH/Rdtase_CS"/>
</dbReference>
<feature type="domain" description="Ketoreductase" evidence="4">
    <location>
        <begin position="2"/>
        <end position="178"/>
    </location>
</feature>
<dbReference type="PROSITE" id="PS00061">
    <property type="entry name" value="ADH_SHORT"/>
    <property type="match status" value="1"/>
</dbReference>
<dbReference type="Gene3D" id="3.40.50.720">
    <property type="entry name" value="NAD(P)-binding Rossmann-like Domain"/>
    <property type="match status" value="1"/>
</dbReference>
<dbReference type="PANTHER" id="PTHR43008:SF8">
    <property type="entry name" value="BENZIL REDUCTASE ((S)-BENZOIN FORMING) IRC24"/>
    <property type="match status" value="1"/>
</dbReference>
<dbReference type="AlphaFoldDB" id="A0A1E4SN03"/>
<gene>
    <name evidence="5" type="ORF">CANTADRAFT_88798</name>
</gene>
<reference evidence="6" key="1">
    <citation type="submission" date="2016-05" db="EMBL/GenBank/DDBJ databases">
        <title>Comparative genomics of biotechnologically important yeasts.</title>
        <authorList>
            <consortium name="DOE Joint Genome Institute"/>
            <person name="Riley R."/>
            <person name="Haridas S."/>
            <person name="Wolfe K.H."/>
            <person name="Lopes M.R."/>
            <person name="Hittinger C.T."/>
            <person name="Goker M."/>
            <person name="Salamov A."/>
            <person name="Wisecaver J."/>
            <person name="Long T.M."/>
            <person name="Aerts A.L."/>
            <person name="Barry K."/>
            <person name="Choi C."/>
            <person name="Clum A."/>
            <person name="Coughlan A.Y."/>
            <person name="Deshpande S."/>
            <person name="Douglass A.P."/>
            <person name="Hanson S.J."/>
            <person name="Klenk H.-P."/>
            <person name="Labutti K."/>
            <person name="Lapidus A."/>
            <person name="Lindquist E."/>
            <person name="Lipzen A."/>
            <person name="Meier-Kolthoff J.P."/>
            <person name="Ohm R.A."/>
            <person name="Otillar R.P."/>
            <person name="Pangilinan J."/>
            <person name="Peng Y."/>
            <person name="Rokas A."/>
            <person name="Rosa C.A."/>
            <person name="Scheuner C."/>
            <person name="Sibirny A.A."/>
            <person name="Slot J.C."/>
            <person name="Stielow J.B."/>
            <person name="Sun H."/>
            <person name="Kurtzman C.P."/>
            <person name="Blackwell M."/>
            <person name="Grigoriev I.V."/>
            <person name="Jeffries T.W."/>
        </authorList>
    </citation>
    <scope>NUCLEOTIDE SEQUENCE [LARGE SCALE GENOMIC DNA]</scope>
    <source>
        <strain evidence="6">NRRL Y-17324</strain>
    </source>
</reference>
<dbReference type="SUPFAM" id="SSF51735">
    <property type="entry name" value="NAD(P)-binding Rossmann-fold domains"/>
    <property type="match status" value="1"/>
</dbReference>
<evidence type="ECO:0000256" key="3">
    <source>
        <dbReference type="ARBA" id="ARBA00023002"/>
    </source>
</evidence>
<dbReference type="Proteomes" id="UP000094285">
    <property type="component" value="Unassembled WGS sequence"/>
</dbReference>
<dbReference type="FunFam" id="3.40.50.720:FF:000281">
    <property type="entry name" value="Uncharacterized oxidoreductase YIR035C"/>
    <property type="match status" value="1"/>
</dbReference>
<keyword evidence="3" id="KW-0560">Oxidoreductase</keyword>
<dbReference type="GeneID" id="30985632"/>
<organism evidence="5 6">
    <name type="scientific">Suhomyces tanzawaensis NRRL Y-17324</name>
    <dbReference type="NCBI Taxonomy" id="984487"/>
    <lineage>
        <taxon>Eukaryota</taxon>
        <taxon>Fungi</taxon>
        <taxon>Dikarya</taxon>
        <taxon>Ascomycota</taxon>
        <taxon>Saccharomycotina</taxon>
        <taxon>Pichiomycetes</taxon>
        <taxon>Debaryomycetaceae</taxon>
        <taxon>Suhomyces</taxon>
    </lineage>
</organism>
<proteinExistence type="inferred from homology"/>
<dbReference type="RefSeq" id="XP_020066022.1">
    <property type="nucleotide sequence ID" value="XM_020211496.1"/>
</dbReference>
<comment type="similarity">
    <text evidence="1">Belongs to the short-chain dehydrogenases/reductases (SDR) family.</text>
</comment>
<evidence type="ECO:0000256" key="2">
    <source>
        <dbReference type="ARBA" id="ARBA00022857"/>
    </source>
</evidence>
<keyword evidence="2" id="KW-0521">NADP</keyword>
<name>A0A1E4SN03_9ASCO</name>